<dbReference type="Proteomes" id="UP000178315">
    <property type="component" value="Unassembled WGS sequence"/>
</dbReference>
<sequence>MKYFLTKYETITRTEKVQYEIEVPENIKSKKKYADNQIQENNYQSHKILDIVDSELMDEEIIDFRIKSA</sequence>
<dbReference type="AlphaFoldDB" id="A0A1G2AA50"/>
<dbReference type="EMBL" id="MHJU01000011">
    <property type="protein sequence ID" value="OGY73519.1"/>
    <property type="molecule type" value="Genomic_DNA"/>
</dbReference>
<name>A0A1G2AA50_9BACT</name>
<evidence type="ECO:0000313" key="1">
    <source>
        <dbReference type="EMBL" id="OGY73519.1"/>
    </source>
</evidence>
<reference evidence="1 2" key="1">
    <citation type="journal article" date="2016" name="Nat. Commun.">
        <title>Thousands of microbial genomes shed light on interconnected biogeochemical processes in an aquifer system.</title>
        <authorList>
            <person name="Anantharaman K."/>
            <person name="Brown C.T."/>
            <person name="Hug L.A."/>
            <person name="Sharon I."/>
            <person name="Castelle C.J."/>
            <person name="Probst A.J."/>
            <person name="Thomas B.C."/>
            <person name="Singh A."/>
            <person name="Wilkins M.J."/>
            <person name="Karaoz U."/>
            <person name="Brodie E.L."/>
            <person name="Williams K.H."/>
            <person name="Hubbard S.S."/>
            <person name="Banfield J.F."/>
        </authorList>
    </citation>
    <scope>NUCLEOTIDE SEQUENCE [LARGE SCALE GENOMIC DNA]</scope>
</reference>
<comment type="caution">
    <text evidence="1">The sequence shown here is derived from an EMBL/GenBank/DDBJ whole genome shotgun (WGS) entry which is preliminary data.</text>
</comment>
<accession>A0A1G2AA50</accession>
<gene>
    <name evidence="1" type="ORF">A3H61_03175</name>
</gene>
<protein>
    <submittedName>
        <fullName evidence="1">Uncharacterized protein</fullName>
    </submittedName>
</protein>
<proteinExistence type="predicted"/>
<organism evidence="1 2">
    <name type="scientific">Candidatus Jacksonbacteria bacterium RIFCSPLOWO2_02_FULL_44_20</name>
    <dbReference type="NCBI Taxonomy" id="1798460"/>
    <lineage>
        <taxon>Bacteria</taxon>
        <taxon>Candidatus Jacksoniibacteriota</taxon>
    </lineage>
</organism>
<evidence type="ECO:0000313" key="2">
    <source>
        <dbReference type="Proteomes" id="UP000178315"/>
    </source>
</evidence>